<feature type="domain" description="Integration host factor-like helix-two turn-helix" evidence="1">
    <location>
        <begin position="36"/>
        <end position="102"/>
    </location>
</feature>
<organism evidence="2 3">
    <name type="scientific">Zafaria cholistanensis</name>
    <dbReference type="NCBI Taxonomy" id="1682741"/>
    <lineage>
        <taxon>Bacteria</taxon>
        <taxon>Bacillati</taxon>
        <taxon>Actinomycetota</taxon>
        <taxon>Actinomycetes</taxon>
        <taxon>Micrococcales</taxon>
        <taxon>Micrococcaceae</taxon>
        <taxon>Zafaria</taxon>
    </lineage>
</organism>
<dbReference type="EMBL" id="BKDJ01000002">
    <property type="protein sequence ID" value="GER22167.1"/>
    <property type="molecule type" value="Genomic_DNA"/>
</dbReference>
<evidence type="ECO:0000313" key="3">
    <source>
        <dbReference type="Proteomes" id="UP000325307"/>
    </source>
</evidence>
<gene>
    <name evidence="2" type="ORF">NCCP1664_06640</name>
</gene>
<protein>
    <recommendedName>
        <fullName evidence="1">Integration host factor-like helix-two turn-helix domain-containing protein</fullName>
    </recommendedName>
</protein>
<reference evidence="2 3" key="1">
    <citation type="submission" date="2019-09" db="EMBL/GenBank/DDBJ databases">
        <title>Arthrobacter zafarii sp. nov., a moderately thermotolerant and halotolerant actinobacterium isolated from Cholistan desert soil of Pakistan.</title>
        <authorList>
            <person name="Amin A."/>
            <person name="Ahmed I."/>
            <person name="Khalid N."/>
            <person name="Schumann P."/>
            <person name="Busse H.J."/>
            <person name="Khan I.U."/>
            <person name="Li S."/>
            <person name="Li W.J."/>
        </authorList>
    </citation>
    <scope>NUCLEOTIDE SEQUENCE [LARGE SCALE GENOMIC DNA]</scope>
    <source>
        <strain evidence="2 3">NCCP-1664</strain>
    </source>
</reference>
<dbReference type="Gene3D" id="1.10.8.50">
    <property type="match status" value="1"/>
</dbReference>
<dbReference type="Proteomes" id="UP000325307">
    <property type="component" value="Unassembled WGS sequence"/>
</dbReference>
<dbReference type="SUPFAM" id="SSF46946">
    <property type="entry name" value="S13-like H2TH domain"/>
    <property type="match status" value="1"/>
</dbReference>
<evidence type="ECO:0000313" key="2">
    <source>
        <dbReference type="EMBL" id="GER22167.1"/>
    </source>
</evidence>
<sequence>MVLKSLSDEDRAKARAKALQARTRRAEVKEAFGSGRLGITELLELVPDDDAVGRLRVADLLEAVPGVGQIRAAALMERLGISPSRRLRGLGRKQQQALVEHFTATPPAKH</sequence>
<dbReference type="InterPro" id="IPR047806">
    <property type="entry name" value="IHF_actinobact"/>
</dbReference>
<dbReference type="InterPro" id="IPR055201">
    <property type="entry name" value="IHF-like_H2TH"/>
</dbReference>
<dbReference type="RefSeq" id="WP_149955782.1">
    <property type="nucleotide sequence ID" value="NZ_BKDJ01000002.1"/>
</dbReference>
<dbReference type="AlphaFoldDB" id="A0A5A7NQ76"/>
<proteinExistence type="predicted"/>
<evidence type="ECO:0000259" key="1">
    <source>
        <dbReference type="Pfam" id="PF22525"/>
    </source>
</evidence>
<keyword evidence="3" id="KW-1185">Reference proteome</keyword>
<dbReference type="Pfam" id="PF22525">
    <property type="entry name" value="H2TH_5"/>
    <property type="match status" value="1"/>
</dbReference>
<name>A0A5A7NQ76_9MICC</name>
<dbReference type="InterPro" id="IPR010979">
    <property type="entry name" value="Ribosomal_uS13-like_H2TH"/>
</dbReference>
<accession>A0A5A7NQ76</accession>
<comment type="caution">
    <text evidence="2">The sequence shown here is derived from an EMBL/GenBank/DDBJ whole genome shotgun (WGS) entry which is preliminary data.</text>
</comment>
<dbReference type="OrthoDB" id="3197442at2"/>
<dbReference type="NCBIfam" id="NF041260">
    <property type="entry name" value="actino_IHF"/>
    <property type="match status" value="1"/>
</dbReference>
<dbReference type="GO" id="GO:0003676">
    <property type="term" value="F:nucleic acid binding"/>
    <property type="evidence" value="ECO:0007669"/>
    <property type="project" value="InterPro"/>
</dbReference>